<proteinExistence type="predicted"/>
<reference evidence="2" key="1">
    <citation type="submission" date="2014-09" db="EMBL/GenBank/DDBJ databases">
        <authorList>
            <person name="Magalhaes I.L.F."/>
            <person name="Oliveira U."/>
            <person name="Santos F.R."/>
            <person name="Vidigal T.H.D.A."/>
            <person name="Brescovit A.D."/>
            <person name="Santos A.J."/>
        </authorList>
    </citation>
    <scope>NUCLEOTIDE SEQUENCE</scope>
    <source>
        <tissue evidence="2">Shoot tissue taken approximately 20 cm above the soil surface</tissue>
    </source>
</reference>
<keyword evidence="1" id="KW-1133">Transmembrane helix</keyword>
<dbReference type="EMBL" id="GBRH01214322">
    <property type="protein sequence ID" value="JAD83573.1"/>
    <property type="molecule type" value="Transcribed_RNA"/>
</dbReference>
<evidence type="ECO:0000256" key="1">
    <source>
        <dbReference type="SAM" id="Phobius"/>
    </source>
</evidence>
<organism evidence="2">
    <name type="scientific">Arundo donax</name>
    <name type="common">Giant reed</name>
    <name type="synonym">Donax arundinaceus</name>
    <dbReference type="NCBI Taxonomy" id="35708"/>
    <lineage>
        <taxon>Eukaryota</taxon>
        <taxon>Viridiplantae</taxon>
        <taxon>Streptophyta</taxon>
        <taxon>Embryophyta</taxon>
        <taxon>Tracheophyta</taxon>
        <taxon>Spermatophyta</taxon>
        <taxon>Magnoliopsida</taxon>
        <taxon>Liliopsida</taxon>
        <taxon>Poales</taxon>
        <taxon>Poaceae</taxon>
        <taxon>PACMAD clade</taxon>
        <taxon>Arundinoideae</taxon>
        <taxon>Arundineae</taxon>
        <taxon>Arundo</taxon>
    </lineage>
</organism>
<keyword evidence="1" id="KW-0472">Membrane</keyword>
<name>A0A0A9DA76_ARUDO</name>
<keyword evidence="1" id="KW-0812">Transmembrane</keyword>
<accession>A0A0A9DA76</accession>
<evidence type="ECO:0000313" key="2">
    <source>
        <dbReference type="EMBL" id="JAD83573.1"/>
    </source>
</evidence>
<dbReference type="AlphaFoldDB" id="A0A0A9DA76"/>
<reference evidence="2" key="2">
    <citation type="journal article" date="2015" name="Data Brief">
        <title>Shoot transcriptome of the giant reed, Arundo donax.</title>
        <authorList>
            <person name="Barrero R.A."/>
            <person name="Guerrero F.D."/>
            <person name="Moolhuijzen P."/>
            <person name="Goolsby J.A."/>
            <person name="Tidwell J."/>
            <person name="Bellgard S.E."/>
            <person name="Bellgard M.I."/>
        </authorList>
    </citation>
    <scope>NUCLEOTIDE SEQUENCE</scope>
    <source>
        <tissue evidence="2">Shoot tissue taken approximately 20 cm above the soil surface</tissue>
    </source>
</reference>
<protein>
    <submittedName>
        <fullName evidence="2">Uncharacterized protein</fullName>
    </submittedName>
</protein>
<sequence length="47" mass="5329">MGSDWISPLKFTDSRLVQCPQRTVTMFSMLLLGTLTARIVLQKLQCT</sequence>
<feature type="transmembrane region" description="Helical" evidence="1">
    <location>
        <begin position="23"/>
        <end position="41"/>
    </location>
</feature>